<dbReference type="Pfam" id="PF08327">
    <property type="entry name" value="AHSA1"/>
    <property type="match status" value="1"/>
</dbReference>
<dbReference type="RefSeq" id="WP_380292088.1">
    <property type="nucleotide sequence ID" value="NZ_JBHULY010000025.1"/>
</dbReference>
<evidence type="ECO:0000259" key="2">
    <source>
        <dbReference type="Pfam" id="PF08327"/>
    </source>
</evidence>
<evidence type="ECO:0000313" key="3">
    <source>
        <dbReference type="EMBL" id="MFD2726803.1"/>
    </source>
</evidence>
<dbReference type="EMBL" id="JBHULY010000025">
    <property type="protein sequence ID" value="MFD2726803.1"/>
    <property type="molecule type" value="Genomic_DNA"/>
</dbReference>
<keyword evidence="4" id="KW-1185">Reference proteome</keyword>
<accession>A0ABW5TE16</accession>
<comment type="caution">
    <text evidence="3">The sequence shown here is derived from an EMBL/GenBank/DDBJ whole genome shotgun (WGS) entry which is preliminary data.</text>
</comment>
<gene>
    <name evidence="3" type="ORF">ACFSR8_11315</name>
</gene>
<name>A0ABW5TE16_9FLAO</name>
<comment type="similarity">
    <text evidence="1">Belongs to the AHA1 family.</text>
</comment>
<organism evidence="3 4">
    <name type="scientific">Hyunsoonleella rubra</name>
    <dbReference type="NCBI Taxonomy" id="1737062"/>
    <lineage>
        <taxon>Bacteria</taxon>
        <taxon>Pseudomonadati</taxon>
        <taxon>Bacteroidota</taxon>
        <taxon>Flavobacteriia</taxon>
        <taxon>Flavobacteriales</taxon>
        <taxon>Flavobacteriaceae</taxon>
    </lineage>
</organism>
<protein>
    <submittedName>
        <fullName evidence="3">SRPBCC domain-containing protein</fullName>
    </submittedName>
</protein>
<dbReference type="InterPro" id="IPR013538">
    <property type="entry name" value="ASHA1/2-like_C"/>
</dbReference>
<dbReference type="SUPFAM" id="SSF55961">
    <property type="entry name" value="Bet v1-like"/>
    <property type="match status" value="1"/>
</dbReference>
<evidence type="ECO:0000256" key="1">
    <source>
        <dbReference type="ARBA" id="ARBA00006817"/>
    </source>
</evidence>
<reference evidence="4" key="1">
    <citation type="journal article" date="2019" name="Int. J. Syst. Evol. Microbiol.">
        <title>The Global Catalogue of Microorganisms (GCM) 10K type strain sequencing project: providing services to taxonomists for standard genome sequencing and annotation.</title>
        <authorList>
            <consortium name="The Broad Institute Genomics Platform"/>
            <consortium name="The Broad Institute Genome Sequencing Center for Infectious Disease"/>
            <person name="Wu L."/>
            <person name="Ma J."/>
        </authorList>
    </citation>
    <scope>NUCLEOTIDE SEQUENCE [LARGE SCALE GENOMIC DNA]</scope>
    <source>
        <strain evidence="4">KCTC 42398</strain>
    </source>
</reference>
<dbReference type="Gene3D" id="3.30.530.20">
    <property type="match status" value="1"/>
</dbReference>
<dbReference type="Proteomes" id="UP001597476">
    <property type="component" value="Unassembled WGS sequence"/>
</dbReference>
<sequence>MKFTLKSTFNTTAKELYLSWLNSEKHSKMTGGLAECSENIGERFTAWDGYIWGKNLELEPFHRIVQSWRTTQFGDYEKDSQIEILLKEIKDGQTELILIHTNLPESGEHYKKGWKDHYFEPIKAFFG</sequence>
<dbReference type="InterPro" id="IPR023393">
    <property type="entry name" value="START-like_dom_sf"/>
</dbReference>
<evidence type="ECO:0000313" key="4">
    <source>
        <dbReference type="Proteomes" id="UP001597476"/>
    </source>
</evidence>
<proteinExistence type="inferred from homology"/>
<feature type="domain" description="Activator of Hsp90 ATPase homologue 1/2-like C-terminal" evidence="2">
    <location>
        <begin position="11"/>
        <end position="126"/>
    </location>
</feature>